<evidence type="ECO:0000313" key="2">
    <source>
        <dbReference type="Proteomes" id="UP001066276"/>
    </source>
</evidence>
<protein>
    <submittedName>
        <fullName evidence="1">Uncharacterized protein</fullName>
    </submittedName>
</protein>
<accession>A0AAV7VJI0</accession>
<organism evidence="1 2">
    <name type="scientific">Pleurodeles waltl</name>
    <name type="common">Iberian ribbed newt</name>
    <dbReference type="NCBI Taxonomy" id="8319"/>
    <lineage>
        <taxon>Eukaryota</taxon>
        <taxon>Metazoa</taxon>
        <taxon>Chordata</taxon>
        <taxon>Craniata</taxon>
        <taxon>Vertebrata</taxon>
        <taxon>Euteleostomi</taxon>
        <taxon>Amphibia</taxon>
        <taxon>Batrachia</taxon>
        <taxon>Caudata</taxon>
        <taxon>Salamandroidea</taxon>
        <taxon>Salamandridae</taxon>
        <taxon>Pleurodelinae</taxon>
        <taxon>Pleurodeles</taxon>
    </lineage>
</organism>
<proteinExistence type="predicted"/>
<evidence type="ECO:0000313" key="1">
    <source>
        <dbReference type="EMBL" id="KAJ1201813.1"/>
    </source>
</evidence>
<reference evidence="1" key="1">
    <citation type="journal article" date="2022" name="bioRxiv">
        <title>Sequencing and chromosome-scale assembly of the giantPleurodeles waltlgenome.</title>
        <authorList>
            <person name="Brown T."/>
            <person name="Elewa A."/>
            <person name="Iarovenko S."/>
            <person name="Subramanian E."/>
            <person name="Araus A.J."/>
            <person name="Petzold A."/>
            <person name="Susuki M."/>
            <person name="Suzuki K.-i.T."/>
            <person name="Hayashi T."/>
            <person name="Toyoda A."/>
            <person name="Oliveira C."/>
            <person name="Osipova E."/>
            <person name="Leigh N.D."/>
            <person name="Simon A."/>
            <person name="Yun M.H."/>
        </authorList>
    </citation>
    <scope>NUCLEOTIDE SEQUENCE</scope>
    <source>
        <strain evidence="1">20211129_DDA</strain>
        <tissue evidence="1">Liver</tissue>
    </source>
</reference>
<dbReference type="Proteomes" id="UP001066276">
    <property type="component" value="Chromosome 2_1"/>
</dbReference>
<dbReference type="AlphaFoldDB" id="A0AAV7VJI0"/>
<comment type="caution">
    <text evidence="1">The sequence shown here is derived from an EMBL/GenBank/DDBJ whole genome shotgun (WGS) entry which is preliminary data.</text>
</comment>
<name>A0AAV7VJI0_PLEWA</name>
<dbReference type="EMBL" id="JANPWB010000003">
    <property type="protein sequence ID" value="KAJ1201813.1"/>
    <property type="molecule type" value="Genomic_DNA"/>
</dbReference>
<sequence>MSVSSCPTTSINNMLERDMGIISKDILLTERSMLLNLVLIKSHPETMSHKETPLSSYITKSLDFSQSGAQVVVSDSASGGIDEALIVVNLSGYRSEAEPVVKRRKPTVRAL</sequence>
<keyword evidence="2" id="KW-1185">Reference proteome</keyword>
<gene>
    <name evidence="1" type="ORF">NDU88_005619</name>
</gene>